<gene>
    <name evidence="2" type="ORF">VIBR0546_05817</name>
</gene>
<comment type="caution">
    <text evidence="2">The sequence shown here is derived from an EMBL/GenBank/DDBJ whole genome shotgun (WGS) entry which is preliminary data.</text>
</comment>
<organism evidence="2 3">
    <name type="scientific">Vibrio brasiliensis LMG 20546</name>
    <dbReference type="NCBI Taxonomy" id="945543"/>
    <lineage>
        <taxon>Bacteria</taxon>
        <taxon>Pseudomonadati</taxon>
        <taxon>Pseudomonadota</taxon>
        <taxon>Gammaproteobacteria</taxon>
        <taxon>Vibrionales</taxon>
        <taxon>Vibrionaceae</taxon>
        <taxon>Vibrio</taxon>
        <taxon>Vibrio oreintalis group</taxon>
    </lineage>
</organism>
<accession>E8LYZ7</accession>
<keyword evidence="1" id="KW-0472">Membrane</keyword>
<sequence>MSVLEIFRFVFPLASFICVVVLIHSPLILKNFRTDKGKVGPRDFTMLFSKKNFLNEQGLIIRERLRLIINWSFFISLLSFLFLIYKQNVVVI</sequence>
<dbReference type="EMBL" id="AEVS01000101">
    <property type="protein sequence ID" value="EGA63983.1"/>
    <property type="molecule type" value="Genomic_DNA"/>
</dbReference>
<keyword evidence="1" id="KW-0812">Transmembrane</keyword>
<protein>
    <submittedName>
        <fullName evidence="2">Uncharacterized protein</fullName>
    </submittedName>
</protein>
<evidence type="ECO:0000313" key="3">
    <source>
        <dbReference type="Proteomes" id="UP000004371"/>
    </source>
</evidence>
<dbReference type="AlphaFoldDB" id="E8LYZ7"/>
<dbReference type="Proteomes" id="UP000004371">
    <property type="component" value="Unassembled WGS sequence"/>
</dbReference>
<evidence type="ECO:0000256" key="1">
    <source>
        <dbReference type="SAM" id="Phobius"/>
    </source>
</evidence>
<keyword evidence="3" id="KW-1185">Reference proteome</keyword>
<keyword evidence="1" id="KW-1133">Transmembrane helix</keyword>
<evidence type="ECO:0000313" key="2">
    <source>
        <dbReference type="EMBL" id="EGA63983.1"/>
    </source>
</evidence>
<name>E8LYZ7_9VIBR</name>
<reference evidence="2 3" key="1">
    <citation type="journal article" date="2012" name="Int. J. Syst. Evol. Microbiol.">
        <title>Vibrio caribbeanicus sp. nov., isolated from the marine sponge Scleritoderma cyanea.</title>
        <authorList>
            <person name="Hoffmann M."/>
            <person name="Monday S.R."/>
            <person name="Allard M.W."/>
            <person name="Strain E.A."/>
            <person name="Whittaker P."/>
            <person name="Naum M."/>
            <person name="McCarthy P.J."/>
            <person name="Lopez J.V."/>
            <person name="Fischer M."/>
            <person name="Brown E.W."/>
        </authorList>
    </citation>
    <scope>NUCLEOTIDE SEQUENCE [LARGE SCALE GENOMIC DNA]</scope>
    <source>
        <strain evidence="2 3">LMG 20546</strain>
    </source>
</reference>
<feature type="transmembrane region" description="Helical" evidence="1">
    <location>
        <begin position="67"/>
        <end position="85"/>
    </location>
</feature>
<proteinExistence type="predicted"/>
<dbReference type="STRING" id="945543.VIBR0546_05817"/>
<feature type="transmembrane region" description="Helical" evidence="1">
    <location>
        <begin position="6"/>
        <end position="29"/>
    </location>
</feature>